<evidence type="ECO:0000313" key="2">
    <source>
        <dbReference type="EMBL" id="MDT8759223.1"/>
    </source>
</evidence>
<gene>
    <name evidence="2" type="ORF">MZO42_10990</name>
</gene>
<feature type="transmembrane region" description="Helical" evidence="1">
    <location>
        <begin position="140"/>
        <end position="161"/>
    </location>
</feature>
<feature type="transmembrane region" description="Helical" evidence="1">
    <location>
        <begin position="57"/>
        <end position="81"/>
    </location>
</feature>
<protein>
    <submittedName>
        <fullName evidence="2">Uncharacterized protein</fullName>
    </submittedName>
</protein>
<reference evidence="2" key="1">
    <citation type="submission" date="2022-04" db="EMBL/GenBank/DDBJ databases">
        <title>Tomato heritable bacteria conferring resistance against bacterial wilt.</title>
        <authorList>
            <person name="Yin J."/>
        </authorList>
    </citation>
    <scope>NUCLEOTIDE SEQUENCE</scope>
    <source>
        <strain evidence="2">Cra20</strain>
    </source>
</reference>
<keyword evidence="1" id="KW-0472">Membrane</keyword>
<organism evidence="2">
    <name type="scientific">Sphingomonas psychrotolerans</name>
    <dbReference type="NCBI Taxonomy" id="1327635"/>
    <lineage>
        <taxon>Bacteria</taxon>
        <taxon>Pseudomonadati</taxon>
        <taxon>Pseudomonadota</taxon>
        <taxon>Alphaproteobacteria</taxon>
        <taxon>Sphingomonadales</taxon>
        <taxon>Sphingomonadaceae</taxon>
        <taxon>Sphingomonas</taxon>
    </lineage>
</organism>
<feature type="transmembrane region" description="Helical" evidence="1">
    <location>
        <begin position="114"/>
        <end position="134"/>
    </location>
</feature>
<sequence>MKIDIRYIVRDHFRTLRDAEAKRTSVFDIVLFYIVPLAVALWAYYQCVTFKKADVYNVSITFFGIFIALLLNLQVAIFAILQRRWEPSQDDRMQPYQKEKFENRQTLLGEVNANLSYLILVCCVALFAALIFYVREWNSGFGPAATIFLYGHFLFTLIMIVKRSHVLFQSEYGEHTAR</sequence>
<comment type="caution">
    <text evidence="2">The sequence shown here is derived from an EMBL/GenBank/DDBJ whole genome shotgun (WGS) entry which is preliminary data.</text>
</comment>
<dbReference type="EMBL" id="JALMLT010000002">
    <property type="protein sequence ID" value="MDT8759223.1"/>
    <property type="molecule type" value="Genomic_DNA"/>
</dbReference>
<keyword evidence="1" id="KW-0812">Transmembrane</keyword>
<evidence type="ECO:0000256" key="1">
    <source>
        <dbReference type="SAM" id="Phobius"/>
    </source>
</evidence>
<keyword evidence="1" id="KW-1133">Transmembrane helix</keyword>
<proteinExistence type="predicted"/>
<feature type="transmembrane region" description="Helical" evidence="1">
    <location>
        <begin position="26"/>
        <end position="45"/>
    </location>
</feature>
<name>A0ABU3N3V9_9SPHN</name>
<accession>A0ABU3N3V9</accession>